<reference evidence="3" key="1">
    <citation type="journal article" date="2019" name="Int. J. Syst. Evol. Microbiol.">
        <title>The Global Catalogue of Microorganisms (GCM) 10K type strain sequencing project: providing services to taxonomists for standard genome sequencing and annotation.</title>
        <authorList>
            <consortium name="The Broad Institute Genomics Platform"/>
            <consortium name="The Broad Institute Genome Sequencing Center for Infectious Disease"/>
            <person name="Wu L."/>
            <person name="Ma J."/>
        </authorList>
    </citation>
    <scope>NUCLEOTIDE SEQUENCE [LARGE SCALE GENOMIC DNA]</scope>
    <source>
        <strain evidence="3">CCUG 52537</strain>
    </source>
</reference>
<gene>
    <name evidence="2" type="ORF">ACFQ00_00955</name>
</gene>
<dbReference type="Proteomes" id="UP001597124">
    <property type="component" value="Unassembled WGS sequence"/>
</dbReference>
<dbReference type="InterPro" id="IPR012338">
    <property type="entry name" value="Beta-lactam/transpept-like"/>
</dbReference>
<evidence type="ECO:0000313" key="3">
    <source>
        <dbReference type="Proteomes" id="UP001597124"/>
    </source>
</evidence>
<keyword evidence="2" id="KW-0378">Hydrolase</keyword>
<dbReference type="PANTHER" id="PTHR43283">
    <property type="entry name" value="BETA-LACTAMASE-RELATED"/>
    <property type="match status" value="1"/>
</dbReference>
<evidence type="ECO:0000259" key="1">
    <source>
        <dbReference type="Pfam" id="PF00144"/>
    </source>
</evidence>
<dbReference type="PANTHER" id="PTHR43283:SF7">
    <property type="entry name" value="BETA-LACTAMASE-RELATED DOMAIN-CONTAINING PROTEIN"/>
    <property type="match status" value="1"/>
</dbReference>
<proteinExistence type="predicted"/>
<sequence length="389" mass="41759">MSVPSPIDWREAGLGIGEAVPEDRRVTGANWRTWPFNRWAFQHTRMLVPSVPLAGADTPAPLAARPADLSGLCFAGEDGETIDWETYVASTYTDAMIVLHRGAVVYETYRNGMTAATPHHLFSVTKSIVGLVAERLIADGTIAADLPTEAAVPELGKSAFAGTTLRQLLDMTDGIAFDEDYANLNSDVHRYSASYWTPEVAPGGTLPVLATLDRREAAPGGAFRYRTPIADAAAWVLRRATGRSLASLVSEHVWRPAGCGDAAHFLLDTGGHEIAGSGLNATARDLARLARFLMAGGPVEKALIAGGDRALFAAGAANMRPDHSYRGFWWVNHAPPAALMAMGVYGQRLHIEPENDLAIIRLASTPLPSNIASDPLHLRAFTALRAHLR</sequence>
<dbReference type="InterPro" id="IPR001466">
    <property type="entry name" value="Beta-lactam-related"/>
</dbReference>
<feature type="domain" description="Beta-lactamase-related" evidence="1">
    <location>
        <begin position="94"/>
        <end position="368"/>
    </location>
</feature>
<name>A0ABW3BYH4_SPHXN</name>
<dbReference type="EMBL" id="JBHTIK010000001">
    <property type="protein sequence ID" value="MFD0846882.1"/>
    <property type="molecule type" value="Genomic_DNA"/>
</dbReference>
<organism evidence="2 3">
    <name type="scientific">Sphingosinicella xenopeptidilytica</name>
    <dbReference type="NCBI Taxonomy" id="364098"/>
    <lineage>
        <taxon>Bacteria</taxon>
        <taxon>Pseudomonadati</taxon>
        <taxon>Pseudomonadota</taxon>
        <taxon>Alphaproteobacteria</taxon>
        <taxon>Sphingomonadales</taxon>
        <taxon>Sphingosinicellaceae</taxon>
        <taxon>Sphingosinicella</taxon>
    </lineage>
</organism>
<keyword evidence="3" id="KW-1185">Reference proteome</keyword>
<protein>
    <submittedName>
        <fullName evidence="2">Serine hydrolase domain-containing protein</fullName>
        <ecNumber evidence="2">3.-.-.-</ecNumber>
    </submittedName>
</protein>
<dbReference type="Gene3D" id="3.40.710.10">
    <property type="entry name" value="DD-peptidase/beta-lactamase superfamily"/>
    <property type="match status" value="1"/>
</dbReference>
<comment type="caution">
    <text evidence="2">The sequence shown here is derived from an EMBL/GenBank/DDBJ whole genome shotgun (WGS) entry which is preliminary data.</text>
</comment>
<dbReference type="RefSeq" id="WP_381484883.1">
    <property type="nucleotide sequence ID" value="NZ_JBHTIK010000001.1"/>
</dbReference>
<accession>A0ABW3BYH4</accession>
<dbReference type="GO" id="GO:0016787">
    <property type="term" value="F:hydrolase activity"/>
    <property type="evidence" value="ECO:0007669"/>
    <property type="project" value="UniProtKB-KW"/>
</dbReference>
<dbReference type="SUPFAM" id="SSF56601">
    <property type="entry name" value="beta-lactamase/transpeptidase-like"/>
    <property type="match status" value="1"/>
</dbReference>
<dbReference type="Pfam" id="PF00144">
    <property type="entry name" value="Beta-lactamase"/>
    <property type="match status" value="1"/>
</dbReference>
<dbReference type="EC" id="3.-.-.-" evidence="2"/>
<dbReference type="InterPro" id="IPR050789">
    <property type="entry name" value="Diverse_Enzym_Activities"/>
</dbReference>
<evidence type="ECO:0000313" key="2">
    <source>
        <dbReference type="EMBL" id="MFD0846882.1"/>
    </source>
</evidence>